<feature type="transmembrane region" description="Helical" evidence="5">
    <location>
        <begin position="144"/>
        <end position="165"/>
    </location>
</feature>
<feature type="transmembrane region" description="Helical" evidence="5">
    <location>
        <begin position="30"/>
        <end position="52"/>
    </location>
</feature>
<feature type="transmembrane region" description="Helical" evidence="5">
    <location>
        <begin position="211"/>
        <end position="229"/>
    </location>
</feature>
<feature type="transmembrane region" description="Helical" evidence="5">
    <location>
        <begin position="89"/>
        <end position="108"/>
    </location>
</feature>
<evidence type="ECO:0000313" key="8">
    <source>
        <dbReference type="Proteomes" id="UP000809529"/>
    </source>
</evidence>
<dbReference type="PANTHER" id="PTHR37422:SF13">
    <property type="entry name" value="LIPOPOLYSACCHARIDE BIOSYNTHESIS PROTEIN PA4999-RELATED"/>
    <property type="match status" value="1"/>
</dbReference>
<name>A0ABS1ZHW4_9PSED</name>
<keyword evidence="2 5" id="KW-0812">Transmembrane</keyword>
<dbReference type="Gene3D" id="1.10.510.10">
    <property type="entry name" value="Transferase(Phosphotransferase) domain 1"/>
    <property type="match status" value="1"/>
</dbReference>
<feature type="transmembrane region" description="Helical" evidence="5">
    <location>
        <begin position="235"/>
        <end position="251"/>
    </location>
</feature>
<dbReference type="InterPro" id="IPR011009">
    <property type="entry name" value="Kinase-like_dom_sf"/>
</dbReference>
<dbReference type="Pfam" id="PF04932">
    <property type="entry name" value="Wzy_C"/>
    <property type="match status" value="1"/>
</dbReference>
<feature type="transmembrane region" description="Helical" evidence="5">
    <location>
        <begin position="359"/>
        <end position="379"/>
    </location>
</feature>
<dbReference type="PANTHER" id="PTHR37422">
    <property type="entry name" value="TEICHURONIC ACID BIOSYNTHESIS PROTEIN TUAE"/>
    <property type="match status" value="1"/>
</dbReference>
<organism evidence="7 8">
    <name type="scientific">Pseudomonas weihenstephanensis</name>
    <dbReference type="NCBI Taxonomy" id="1608994"/>
    <lineage>
        <taxon>Bacteria</taxon>
        <taxon>Pseudomonadati</taxon>
        <taxon>Pseudomonadota</taxon>
        <taxon>Gammaproteobacteria</taxon>
        <taxon>Pseudomonadales</taxon>
        <taxon>Pseudomonadaceae</taxon>
        <taxon>Pseudomonas</taxon>
    </lineage>
</organism>
<feature type="transmembrane region" description="Helical" evidence="5">
    <location>
        <begin position="58"/>
        <end position="77"/>
    </location>
</feature>
<accession>A0ABS1ZHW4</accession>
<feature type="domain" description="O-antigen ligase-related" evidence="6">
    <location>
        <begin position="219"/>
        <end position="344"/>
    </location>
</feature>
<feature type="transmembrane region" description="Helical" evidence="5">
    <location>
        <begin position="120"/>
        <end position="137"/>
    </location>
</feature>
<evidence type="ECO:0000256" key="4">
    <source>
        <dbReference type="ARBA" id="ARBA00023136"/>
    </source>
</evidence>
<protein>
    <submittedName>
        <fullName evidence="7">Polymerase</fullName>
    </submittedName>
</protein>
<feature type="transmembrane region" description="Helical" evidence="5">
    <location>
        <begin position="185"/>
        <end position="204"/>
    </location>
</feature>
<evidence type="ECO:0000256" key="2">
    <source>
        <dbReference type="ARBA" id="ARBA00022692"/>
    </source>
</evidence>
<keyword evidence="4 5" id="KW-0472">Membrane</keyword>
<feature type="transmembrane region" description="Helical" evidence="5">
    <location>
        <begin position="391"/>
        <end position="411"/>
    </location>
</feature>
<keyword evidence="3 5" id="KW-1133">Transmembrane helix</keyword>
<comment type="caution">
    <text evidence="7">The sequence shown here is derived from an EMBL/GenBank/DDBJ whole genome shotgun (WGS) entry which is preliminary data.</text>
</comment>
<feature type="transmembrane region" description="Helical" evidence="5">
    <location>
        <begin position="331"/>
        <end position="352"/>
    </location>
</feature>
<dbReference type="InterPro" id="IPR007016">
    <property type="entry name" value="O-antigen_ligase-rel_domated"/>
</dbReference>
<gene>
    <name evidence="7" type="ORF">GYN02_12890</name>
</gene>
<evidence type="ECO:0000256" key="3">
    <source>
        <dbReference type="ARBA" id="ARBA00022989"/>
    </source>
</evidence>
<keyword evidence="8" id="KW-1185">Reference proteome</keyword>
<dbReference type="SUPFAM" id="SSF56112">
    <property type="entry name" value="Protein kinase-like (PK-like)"/>
    <property type="match status" value="1"/>
</dbReference>
<sequence>MAITLVWPSKTWNEPFSMQFSYLSYSKHRMFDFICLWLLPIGLFLLLSDLYFVPDRSIHHKLYYGLFSIPTLIALLLRPREMKTLLQEPLILGLLAFIGWSMFTLIWSPTADSALGLLKPPLHILMLFLGCSLLVKYRSESLQPIFFSAAVIAMLITLYNLYVFAGEWSPDIPEQRMIGAGAFDNPLLSSHAFGFFCIYWLTLGMTSKRKAIVMAAAPAFLIMFAALLATGSRTPLVAVVLSMVWLSFICWNRRSLALIGMLTAGAVVVLALFSEMIFLRGSSFRLDIWRMALELIAQRPFIGHGYEAPLAFDVPQVGYTLSEPHNFALGVLYYVGIIGFIPWVFMQVWGLYSSWRHRVNPLFILASAWLVYGIGAALTEGGGILPRPKEHWYLLWIPLALIGALSISQRLKTLLDRPVKRLNNADYSALLAHAKVIEEDGLGPKVLRLENGSFLKLFRERRSYTSGSFNPYSQRFAVNSERLQAMGIAAPRILDLYLFADGSSGVLYQPLPGQTLRQVMQSMGSGAMRQALVERFGKFLALLHDKGVYFRSLHLGNVLLMDDGEFGLIDIADLHFYPSSLRLALRQRNLRHMQRYPEDRRWLFEEQLQALLDGYAVQAPPIAVGRLRQQIEQLGRTESTVS</sequence>
<comment type="subcellular location">
    <subcellularLocation>
        <location evidence="1">Membrane</location>
        <topology evidence="1">Multi-pass membrane protein</topology>
    </subcellularLocation>
</comment>
<evidence type="ECO:0000259" key="6">
    <source>
        <dbReference type="Pfam" id="PF04932"/>
    </source>
</evidence>
<reference evidence="7 8" key="1">
    <citation type="submission" date="2020-01" db="EMBL/GenBank/DDBJ databases">
        <title>Comparative genomics of meat spoilage bacteria.</title>
        <authorList>
            <person name="Hilgarth M."/>
            <person name="Vogel R.F."/>
        </authorList>
    </citation>
    <scope>NUCLEOTIDE SEQUENCE [LARGE SCALE GENOMIC DNA]</scope>
    <source>
        <strain evidence="7 8">TMW2.2077</strain>
    </source>
</reference>
<proteinExistence type="predicted"/>
<dbReference type="EMBL" id="JAAEBW010000006">
    <property type="protein sequence ID" value="MBM1196064.1"/>
    <property type="molecule type" value="Genomic_DNA"/>
</dbReference>
<dbReference type="InterPro" id="IPR051533">
    <property type="entry name" value="WaaL-like"/>
</dbReference>
<dbReference type="Proteomes" id="UP000809529">
    <property type="component" value="Unassembled WGS sequence"/>
</dbReference>
<evidence type="ECO:0000256" key="5">
    <source>
        <dbReference type="SAM" id="Phobius"/>
    </source>
</evidence>
<feature type="transmembrane region" description="Helical" evidence="5">
    <location>
        <begin position="258"/>
        <end position="279"/>
    </location>
</feature>
<evidence type="ECO:0000256" key="1">
    <source>
        <dbReference type="ARBA" id="ARBA00004141"/>
    </source>
</evidence>
<evidence type="ECO:0000313" key="7">
    <source>
        <dbReference type="EMBL" id="MBM1196064.1"/>
    </source>
</evidence>